<dbReference type="InterPro" id="IPR004155">
    <property type="entry name" value="PBS_lyase_HEAT"/>
</dbReference>
<dbReference type="Pfam" id="PF13646">
    <property type="entry name" value="HEAT_2"/>
    <property type="match status" value="2"/>
</dbReference>
<dbReference type="EMBL" id="BMMI01000003">
    <property type="protein sequence ID" value="GGL63983.1"/>
    <property type="molecule type" value="Genomic_DNA"/>
</dbReference>
<keyword evidence="5" id="KW-1185">Reference proteome</keyword>
<reference evidence="2" key="1">
    <citation type="journal article" date="2014" name="Int. J. Syst. Evol. Microbiol.">
        <title>Complete genome of a new Firmicutes species belonging to the dominant human colonic microbiota ('Ruminococcus bicirculans') reveals two chromosomes and a selective capacity to utilize plant glucans.</title>
        <authorList>
            <consortium name="NISC Comparative Sequencing Program"/>
            <person name="Wegmann U."/>
            <person name="Louis P."/>
            <person name="Goesmann A."/>
            <person name="Henrissat B."/>
            <person name="Duncan S.H."/>
            <person name="Flint H.J."/>
        </authorList>
    </citation>
    <scope>NUCLEOTIDE SEQUENCE</scope>
    <source>
        <strain evidence="2">CGMCC 4.5581</strain>
    </source>
</reference>
<dbReference type="Proteomes" id="UP000648663">
    <property type="component" value="Unassembled WGS sequence"/>
</dbReference>
<evidence type="ECO:0000313" key="5">
    <source>
        <dbReference type="Proteomes" id="UP000648663"/>
    </source>
</evidence>
<comment type="caution">
    <text evidence="3">The sequence shown here is derived from an EMBL/GenBank/DDBJ whole genome shotgun (WGS) entry which is preliminary data.</text>
</comment>
<reference evidence="2" key="4">
    <citation type="submission" date="2024-05" db="EMBL/GenBank/DDBJ databases">
        <authorList>
            <person name="Sun Q."/>
            <person name="Zhou Y."/>
        </authorList>
    </citation>
    <scope>NUCLEOTIDE SEQUENCE</scope>
    <source>
        <strain evidence="2">CGMCC 4.5581</strain>
    </source>
</reference>
<keyword evidence="1" id="KW-1133">Transmembrane helix</keyword>
<dbReference type="SUPFAM" id="SSF48371">
    <property type="entry name" value="ARM repeat"/>
    <property type="match status" value="1"/>
</dbReference>
<organism evidence="3 4">
    <name type="scientific">Modestobacter marinus</name>
    <dbReference type="NCBI Taxonomy" id="477641"/>
    <lineage>
        <taxon>Bacteria</taxon>
        <taxon>Bacillati</taxon>
        <taxon>Actinomycetota</taxon>
        <taxon>Actinomycetes</taxon>
        <taxon>Geodermatophilales</taxon>
        <taxon>Geodermatophilaceae</taxon>
        <taxon>Modestobacter</taxon>
    </lineage>
</organism>
<dbReference type="Gene3D" id="1.25.10.10">
    <property type="entry name" value="Leucine-rich Repeat Variant"/>
    <property type="match status" value="2"/>
</dbReference>
<evidence type="ECO:0000313" key="3">
    <source>
        <dbReference type="EMBL" id="NIH66480.1"/>
    </source>
</evidence>
<keyword evidence="1" id="KW-0472">Membrane</keyword>
<dbReference type="SMART" id="SM00567">
    <property type="entry name" value="EZ_HEAT"/>
    <property type="match status" value="6"/>
</dbReference>
<dbReference type="InterPro" id="IPR011989">
    <property type="entry name" value="ARM-like"/>
</dbReference>
<keyword evidence="1" id="KW-0812">Transmembrane</keyword>
<dbReference type="InterPro" id="IPR016024">
    <property type="entry name" value="ARM-type_fold"/>
</dbReference>
<dbReference type="EMBL" id="JAAMPA010000001">
    <property type="protein sequence ID" value="NIH66480.1"/>
    <property type="molecule type" value="Genomic_DNA"/>
</dbReference>
<gene>
    <name evidence="3" type="ORF">FB380_000926</name>
    <name evidence="2" type="ORF">GCM10011589_20250</name>
</gene>
<dbReference type="GO" id="GO:0016491">
    <property type="term" value="F:oxidoreductase activity"/>
    <property type="evidence" value="ECO:0007669"/>
    <property type="project" value="TreeGrafter"/>
</dbReference>
<protein>
    <submittedName>
        <fullName evidence="3">HEAT repeat protein</fullName>
    </submittedName>
</protein>
<evidence type="ECO:0000313" key="2">
    <source>
        <dbReference type="EMBL" id="GGL63983.1"/>
    </source>
</evidence>
<accession>A0A846LVS3</accession>
<feature type="transmembrane region" description="Helical" evidence="1">
    <location>
        <begin position="6"/>
        <end position="28"/>
    </location>
</feature>
<dbReference type="PANTHER" id="PTHR12697">
    <property type="entry name" value="PBS LYASE HEAT-LIKE PROTEIN"/>
    <property type="match status" value="1"/>
</dbReference>
<evidence type="ECO:0000256" key="1">
    <source>
        <dbReference type="SAM" id="Phobius"/>
    </source>
</evidence>
<proteinExistence type="predicted"/>
<dbReference type="AlphaFoldDB" id="A0A846LVS3"/>
<dbReference type="PANTHER" id="PTHR12697:SF5">
    <property type="entry name" value="DEOXYHYPUSINE HYDROXYLASE"/>
    <property type="match status" value="1"/>
</dbReference>
<evidence type="ECO:0000313" key="4">
    <source>
        <dbReference type="Proteomes" id="UP000552836"/>
    </source>
</evidence>
<dbReference type="RefSeq" id="WP_166754061.1">
    <property type="nucleotide sequence ID" value="NZ_BAABJU010000018.1"/>
</dbReference>
<sequence>MTTVAGVALVLGVVLAGLVVVLLLAVALQHRQRTRRQARDARRRAELMPTVHALLDDPADDADDDPAADPQLASAPRLLDDLVLDLLPQLRGSDRQALQRVLAARGVVGRAAADLTARAAWRRGRAATLLGSAAATEHTPALAARLADRSADVRSAAARALGKAGDPASVTPLLAALAGPRPLPLGVVGMALLDLGTPVLPALRTALTDGSPAARALAAEVLGVHGDPAAAPGLLALLHDRWQPPEVRRAAATALGRIGSPQATAELTQLLATGPVPALQRVAAEALGRIGDPAAVPTLVSGLHATDPGVRAACADALAAIGDEGRGRLRVLAIGSSPAGRAALAALDAVATARQWRRPVTSR</sequence>
<reference evidence="3 4" key="3">
    <citation type="submission" date="2020-02" db="EMBL/GenBank/DDBJ databases">
        <title>Sequencing the genomes of 1000 actinobacteria strains.</title>
        <authorList>
            <person name="Klenk H.-P."/>
        </authorList>
    </citation>
    <scope>NUCLEOTIDE SEQUENCE [LARGE SCALE GENOMIC DNA]</scope>
    <source>
        <strain evidence="3 4">DSM 45201</strain>
    </source>
</reference>
<reference evidence="5" key="2">
    <citation type="journal article" date="2019" name="Int. J. Syst. Evol. Microbiol.">
        <title>The Global Catalogue of Microorganisms (GCM) 10K type strain sequencing project: providing services to taxonomists for standard genome sequencing and annotation.</title>
        <authorList>
            <consortium name="The Broad Institute Genomics Platform"/>
            <consortium name="The Broad Institute Genome Sequencing Center for Infectious Disease"/>
            <person name="Wu L."/>
            <person name="Ma J."/>
        </authorList>
    </citation>
    <scope>NUCLEOTIDE SEQUENCE [LARGE SCALE GENOMIC DNA]</scope>
    <source>
        <strain evidence="5">CGMCC 4.5581</strain>
    </source>
</reference>
<name>A0A846LVS3_9ACTN</name>
<dbReference type="Proteomes" id="UP000552836">
    <property type="component" value="Unassembled WGS sequence"/>
</dbReference>